<keyword evidence="2" id="KW-1185">Reference proteome</keyword>
<reference evidence="1" key="1">
    <citation type="submission" date="2021-05" db="EMBL/GenBank/DDBJ databases">
        <authorList>
            <person name="Pan Q."/>
            <person name="Jouanno E."/>
            <person name="Zahm M."/>
            <person name="Klopp C."/>
            <person name="Cabau C."/>
            <person name="Louis A."/>
            <person name="Berthelot C."/>
            <person name="Parey E."/>
            <person name="Roest Crollius H."/>
            <person name="Montfort J."/>
            <person name="Robinson-Rechavi M."/>
            <person name="Bouchez O."/>
            <person name="Lampietro C."/>
            <person name="Lopez Roques C."/>
            <person name="Donnadieu C."/>
            <person name="Postlethwait J."/>
            <person name="Bobe J."/>
            <person name="Dillon D."/>
            <person name="Chandos A."/>
            <person name="von Hippel F."/>
            <person name="Guiguen Y."/>
        </authorList>
    </citation>
    <scope>NUCLEOTIDE SEQUENCE</scope>
    <source>
        <strain evidence="1">YG-Jan2019</strain>
    </source>
</reference>
<organism evidence="1 2">
    <name type="scientific">Dallia pectoralis</name>
    <name type="common">Alaska blackfish</name>
    <dbReference type="NCBI Taxonomy" id="75939"/>
    <lineage>
        <taxon>Eukaryota</taxon>
        <taxon>Metazoa</taxon>
        <taxon>Chordata</taxon>
        <taxon>Craniata</taxon>
        <taxon>Vertebrata</taxon>
        <taxon>Euteleostomi</taxon>
        <taxon>Actinopterygii</taxon>
        <taxon>Neopterygii</taxon>
        <taxon>Teleostei</taxon>
        <taxon>Protacanthopterygii</taxon>
        <taxon>Esociformes</taxon>
        <taxon>Umbridae</taxon>
        <taxon>Dallia</taxon>
    </lineage>
</organism>
<comment type="caution">
    <text evidence="1">The sequence shown here is derived from an EMBL/GenBank/DDBJ whole genome shotgun (WGS) entry which is preliminary data.</text>
</comment>
<protein>
    <submittedName>
        <fullName evidence="1">Uncharacterized protein</fullName>
    </submittedName>
</protein>
<gene>
    <name evidence="1" type="ORF">DPEC_G00162710</name>
</gene>
<evidence type="ECO:0000313" key="1">
    <source>
        <dbReference type="EMBL" id="KAJ8002798.1"/>
    </source>
</evidence>
<name>A0ACC2GH34_DALPE</name>
<sequence>MATVKERAAALNLSGKLCLRPPGNGVVNKPVQASFIWNSVIANLKVSVTVKRRRLHLKYHNDCFLGSDAVDVVLAHIVESRFFDSPDVSRDNVKRVCQALLDCKVFETVGTKRVAKDVQDFFQDSKGFIYRFLNTEMPSVDELEGVVSPGIQHAFCGANDRYAAPASSHGTPLRANLLLSTKMGNLSISPCRAYVDSSLPQTLIDEVWRDEAIVRLLQLVELPLLDCLLGGKEASPPRLAQKNVDLISTNCLDREILNAFKDSQEDDWLRAAVDCLAFMPDQQVVEVSRELPRCPDVVGAGQSNQQCKRILYETLVKYYSQPDRLPLLSNHMLDIYNGITELLVNAKFDKALEALQLCLKLLYPSKREELCKLLCFMAIAGDPHRIQLDEEIENKMVVKKGFYRAIISGKYLAKEKLDLLVLFILDNRHDVFKIPGSLHKRVSEKLADIVQGKQPDLKGSTFCEQVSTKMYTDSAQGTTNEALFALLRTISDDPKISMKERKRLLGQFYQGHPEIFVKYFGDSVSTPEPEAHLVMLNHPDCQSSRRRPNGSNRFQFKA</sequence>
<evidence type="ECO:0000313" key="2">
    <source>
        <dbReference type="Proteomes" id="UP001157502"/>
    </source>
</evidence>
<proteinExistence type="predicted"/>
<dbReference type="Proteomes" id="UP001157502">
    <property type="component" value="Chromosome 13"/>
</dbReference>
<dbReference type="EMBL" id="CM055740">
    <property type="protein sequence ID" value="KAJ8002798.1"/>
    <property type="molecule type" value="Genomic_DNA"/>
</dbReference>
<accession>A0ACC2GH34</accession>